<dbReference type="SMART" id="SM01321">
    <property type="entry name" value="Y1_Tnp"/>
    <property type="match status" value="1"/>
</dbReference>
<dbReference type="InterPro" id="IPR036515">
    <property type="entry name" value="Transposase_17_sf"/>
</dbReference>
<accession>A0A1F6CQD5</accession>
<evidence type="ECO:0000313" key="2">
    <source>
        <dbReference type="EMBL" id="OGG51082.1"/>
    </source>
</evidence>
<organism evidence="2 3">
    <name type="scientific">Candidatus Kaiserbacteria bacterium RIFCSPHIGHO2_01_FULL_54_36b</name>
    <dbReference type="NCBI Taxonomy" id="1798483"/>
    <lineage>
        <taxon>Bacteria</taxon>
        <taxon>Candidatus Kaiseribacteriota</taxon>
    </lineage>
</organism>
<protein>
    <recommendedName>
        <fullName evidence="1">Transposase IS200-like domain-containing protein</fullName>
    </recommendedName>
</protein>
<evidence type="ECO:0000259" key="1">
    <source>
        <dbReference type="SMART" id="SM01321"/>
    </source>
</evidence>
<feature type="domain" description="Transposase IS200-like" evidence="1">
    <location>
        <begin position="1"/>
        <end position="137"/>
    </location>
</feature>
<reference evidence="2 3" key="1">
    <citation type="journal article" date="2016" name="Nat. Commun.">
        <title>Thousands of microbial genomes shed light on interconnected biogeochemical processes in an aquifer system.</title>
        <authorList>
            <person name="Anantharaman K."/>
            <person name="Brown C.T."/>
            <person name="Hug L.A."/>
            <person name="Sharon I."/>
            <person name="Castelle C.J."/>
            <person name="Probst A.J."/>
            <person name="Thomas B.C."/>
            <person name="Singh A."/>
            <person name="Wilkins M.J."/>
            <person name="Karaoz U."/>
            <person name="Brodie E.L."/>
            <person name="Williams K.H."/>
            <person name="Hubbard S.S."/>
            <person name="Banfield J.F."/>
        </authorList>
    </citation>
    <scope>NUCLEOTIDE SEQUENCE [LARGE SCALE GENOMIC DNA]</scope>
</reference>
<dbReference type="Gene3D" id="3.30.70.1290">
    <property type="entry name" value="Transposase IS200-like"/>
    <property type="match status" value="1"/>
</dbReference>
<dbReference type="Proteomes" id="UP000176445">
    <property type="component" value="Unassembled WGS sequence"/>
</dbReference>
<gene>
    <name evidence="2" type="ORF">A2704_02840</name>
</gene>
<dbReference type="GO" id="GO:0003677">
    <property type="term" value="F:DNA binding"/>
    <property type="evidence" value="ECO:0007669"/>
    <property type="project" value="InterPro"/>
</dbReference>
<dbReference type="SUPFAM" id="SSF143422">
    <property type="entry name" value="Transposase IS200-like"/>
    <property type="match status" value="1"/>
</dbReference>
<dbReference type="AlphaFoldDB" id="A0A1F6CQD5"/>
<dbReference type="EMBL" id="MFKW01000039">
    <property type="protein sequence ID" value="OGG51082.1"/>
    <property type="molecule type" value="Genomic_DNA"/>
</dbReference>
<dbReference type="GO" id="GO:0004803">
    <property type="term" value="F:transposase activity"/>
    <property type="evidence" value="ECO:0007669"/>
    <property type="project" value="InterPro"/>
</dbReference>
<dbReference type="PANTHER" id="PTHR34322:SF2">
    <property type="entry name" value="TRANSPOSASE IS200-LIKE DOMAIN-CONTAINING PROTEIN"/>
    <property type="match status" value="1"/>
</dbReference>
<dbReference type="PANTHER" id="PTHR34322">
    <property type="entry name" value="TRANSPOSASE, Y1_TNP DOMAIN-CONTAINING"/>
    <property type="match status" value="1"/>
</dbReference>
<dbReference type="InterPro" id="IPR002686">
    <property type="entry name" value="Transposase_17"/>
</dbReference>
<proteinExistence type="predicted"/>
<dbReference type="GO" id="GO:0006313">
    <property type="term" value="P:DNA transposition"/>
    <property type="evidence" value="ECO:0007669"/>
    <property type="project" value="InterPro"/>
</dbReference>
<evidence type="ECO:0000313" key="3">
    <source>
        <dbReference type="Proteomes" id="UP000176445"/>
    </source>
</evidence>
<name>A0A1F6CQD5_9BACT</name>
<sequence>MELYHCLNRGVDKRIIFTDNRDRARFVHDMYEFNDVRPALNVGRSSMSDIVSQSLLERRRIVQIHGWCVMGNHYHLLLSELQDGGISLFLRKLNVGYARYFNDRHRRVGTLFQGRTKKILINSDAHFLHILHYIHLNPLDFLKGYERWRDFRIKNSRTALGYLEQYRWSSYLDYCRKKNFPSIITTELFGDVFKNYPKTIGSYLKDIELAPMRPYLLE</sequence>
<comment type="caution">
    <text evidence="2">The sequence shown here is derived from an EMBL/GenBank/DDBJ whole genome shotgun (WGS) entry which is preliminary data.</text>
</comment>